<accession>A0A853BAU3</accession>
<evidence type="ECO:0000259" key="1">
    <source>
        <dbReference type="Pfam" id="PF00561"/>
    </source>
</evidence>
<proteinExistence type="predicted"/>
<name>A0A853BAU3_9PSEU</name>
<dbReference type="Proteomes" id="UP000549616">
    <property type="component" value="Unassembled WGS sequence"/>
</dbReference>
<dbReference type="SUPFAM" id="SSF53474">
    <property type="entry name" value="alpha/beta-Hydrolases"/>
    <property type="match status" value="1"/>
</dbReference>
<sequence length="294" mass="32574">MSGPTSAPEARHSRLADITGRYLYLDVLGVEYRVYFEEAGHGVPVVLQHTAGCDGRQWRHLLEDPDFTSRYRLIAVDLPFHGRSLPPVSQQWWTEEYKLRLDFLLAFYAALVEALELDRPVYAGVSLGGHLAPDLALHHPGLFRAAIGFGAAIATHGADRFAAWFHHPRISNDSKPAMMYTGCAPQSPEAYKRETAYIYSQGAPPVLRGDVHYYFSEHDLTETAKTIDTSRTALHVVSTEYDWPSPPAGSAALAAEVEGATYTHIDGVGHFSMSENPEVFKKHFLPILEQAAAL</sequence>
<feature type="domain" description="AB hydrolase-1" evidence="1">
    <location>
        <begin position="44"/>
        <end position="151"/>
    </location>
</feature>
<dbReference type="AlphaFoldDB" id="A0A853BAU3"/>
<dbReference type="PANTHER" id="PTHR43798">
    <property type="entry name" value="MONOACYLGLYCEROL LIPASE"/>
    <property type="match status" value="1"/>
</dbReference>
<reference evidence="2 3" key="1">
    <citation type="submission" date="2020-07" db="EMBL/GenBank/DDBJ databases">
        <title>Sequencing the genomes of 1000 actinobacteria strains.</title>
        <authorList>
            <person name="Klenk H.-P."/>
        </authorList>
    </citation>
    <scope>NUCLEOTIDE SEQUENCE [LARGE SCALE GENOMIC DNA]</scope>
    <source>
        <strain evidence="2 3">DSM 104006</strain>
    </source>
</reference>
<dbReference type="InterPro" id="IPR000073">
    <property type="entry name" value="AB_hydrolase_1"/>
</dbReference>
<comment type="caution">
    <text evidence="2">The sequence shown here is derived from an EMBL/GenBank/DDBJ whole genome shotgun (WGS) entry which is preliminary data.</text>
</comment>
<gene>
    <name evidence="2" type="ORF">HNR02_005192</name>
</gene>
<dbReference type="EMBL" id="JACCFK010000002">
    <property type="protein sequence ID" value="NYI91817.1"/>
    <property type="molecule type" value="Genomic_DNA"/>
</dbReference>
<dbReference type="RefSeq" id="WP_179776143.1">
    <property type="nucleotide sequence ID" value="NZ_JACCFK010000002.1"/>
</dbReference>
<dbReference type="Gene3D" id="3.40.50.1820">
    <property type="entry name" value="alpha/beta hydrolase"/>
    <property type="match status" value="1"/>
</dbReference>
<dbReference type="InterPro" id="IPR050266">
    <property type="entry name" value="AB_hydrolase_sf"/>
</dbReference>
<dbReference type="InterPro" id="IPR029058">
    <property type="entry name" value="AB_hydrolase_fold"/>
</dbReference>
<evidence type="ECO:0000313" key="2">
    <source>
        <dbReference type="EMBL" id="NYI91817.1"/>
    </source>
</evidence>
<organism evidence="2 3">
    <name type="scientific">Amycolatopsis endophytica</name>
    <dbReference type="NCBI Taxonomy" id="860233"/>
    <lineage>
        <taxon>Bacteria</taxon>
        <taxon>Bacillati</taxon>
        <taxon>Actinomycetota</taxon>
        <taxon>Actinomycetes</taxon>
        <taxon>Pseudonocardiales</taxon>
        <taxon>Pseudonocardiaceae</taxon>
        <taxon>Amycolatopsis</taxon>
    </lineage>
</organism>
<dbReference type="GO" id="GO:0003824">
    <property type="term" value="F:catalytic activity"/>
    <property type="evidence" value="ECO:0007669"/>
    <property type="project" value="UniProtKB-ARBA"/>
</dbReference>
<dbReference type="Pfam" id="PF00561">
    <property type="entry name" value="Abhydrolase_1"/>
    <property type="match status" value="1"/>
</dbReference>
<evidence type="ECO:0000313" key="3">
    <source>
        <dbReference type="Proteomes" id="UP000549616"/>
    </source>
</evidence>
<protein>
    <submittedName>
        <fullName evidence="2">Pimeloyl-ACP methyl ester carboxylesterase</fullName>
    </submittedName>
</protein>
<keyword evidence="3" id="KW-1185">Reference proteome</keyword>